<gene>
    <name evidence="1" type="ORF">ASPFODRAFT_66059</name>
</gene>
<dbReference type="VEuPathDB" id="FungiDB:ASPFODRAFT_66059"/>
<dbReference type="InterPro" id="IPR029068">
    <property type="entry name" value="Glyas_Bleomycin-R_OHBP_Dase"/>
</dbReference>
<sequence length="128" mass="13596">MTSASPTSRFRLTPVGLRVADIGRSVAFYSGRDTTTVVSLGNTGVANPQADLFAREGVLELGIAKPSSCEDIRFVKVAIGVPDMTKAMEYIWIHNVKILKESGVAQGSEVMASFLGCDSPDKGSDKSL</sequence>
<proteinExistence type="predicted"/>
<name>A0A1M3SYK7_ASPLC</name>
<dbReference type="AlphaFoldDB" id="A0A1M3SYK7"/>
<dbReference type="SUPFAM" id="SSF54593">
    <property type="entry name" value="Glyoxalase/Bleomycin resistance protein/Dihydroxybiphenyl dioxygenase"/>
    <property type="match status" value="1"/>
</dbReference>
<dbReference type="EMBL" id="KV878284">
    <property type="protein sequence ID" value="OJZ79604.1"/>
    <property type="molecule type" value="Genomic_DNA"/>
</dbReference>
<dbReference type="Proteomes" id="UP000184063">
    <property type="component" value="Unassembled WGS sequence"/>
</dbReference>
<organism evidence="1 2">
    <name type="scientific">Aspergillus luchuensis (strain CBS 106.47)</name>
    <dbReference type="NCBI Taxonomy" id="1137211"/>
    <lineage>
        <taxon>Eukaryota</taxon>
        <taxon>Fungi</taxon>
        <taxon>Dikarya</taxon>
        <taxon>Ascomycota</taxon>
        <taxon>Pezizomycotina</taxon>
        <taxon>Eurotiomycetes</taxon>
        <taxon>Eurotiomycetidae</taxon>
        <taxon>Eurotiales</taxon>
        <taxon>Aspergillaceae</taxon>
        <taxon>Aspergillus</taxon>
        <taxon>Aspergillus subgen. Circumdati</taxon>
    </lineage>
</organism>
<protein>
    <submittedName>
        <fullName evidence="1">Uncharacterized protein</fullName>
    </submittedName>
</protein>
<reference evidence="2" key="1">
    <citation type="journal article" date="2017" name="Genome Biol.">
        <title>Comparative genomics reveals high biological diversity and specific adaptations in the industrially and medically important fungal genus Aspergillus.</title>
        <authorList>
            <person name="de Vries R.P."/>
            <person name="Riley R."/>
            <person name="Wiebenga A."/>
            <person name="Aguilar-Osorio G."/>
            <person name="Amillis S."/>
            <person name="Uchima C.A."/>
            <person name="Anderluh G."/>
            <person name="Asadollahi M."/>
            <person name="Askin M."/>
            <person name="Barry K."/>
            <person name="Battaglia E."/>
            <person name="Bayram O."/>
            <person name="Benocci T."/>
            <person name="Braus-Stromeyer S.A."/>
            <person name="Caldana C."/>
            <person name="Canovas D."/>
            <person name="Cerqueira G.C."/>
            <person name="Chen F."/>
            <person name="Chen W."/>
            <person name="Choi C."/>
            <person name="Clum A."/>
            <person name="Dos Santos R.A."/>
            <person name="Damasio A.R."/>
            <person name="Diallinas G."/>
            <person name="Emri T."/>
            <person name="Fekete E."/>
            <person name="Flipphi M."/>
            <person name="Freyberg S."/>
            <person name="Gallo A."/>
            <person name="Gournas C."/>
            <person name="Habgood R."/>
            <person name="Hainaut M."/>
            <person name="Harispe M.L."/>
            <person name="Henrissat B."/>
            <person name="Hilden K.S."/>
            <person name="Hope R."/>
            <person name="Hossain A."/>
            <person name="Karabika E."/>
            <person name="Karaffa L."/>
            <person name="Karanyi Z."/>
            <person name="Krasevec N."/>
            <person name="Kuo A."/>
            <person name="Kusch H."/>
            <person name="LaButti K."/>
            <person name="Lagendijk E.L."/>
            <person name="Lapidus A."/>
            <person name="Levasseur A."/>
            <person name="Lindquist E."/>
            <person name="Lipzen A."/>
            <person name="Logrieco A.F."/>
            <person name="MacCabe A."/>
            <person name="Maekelae M.R."/>
            <person name="Malavazi I."/>
            <person name="Melin P."/>
            <person name="Meyer V."/>
            <person name="Mielnichuk N."/>
            <person name="Miskei M."/>
            <person name="Molnar A.P."/>
            <person name="Mule G."/>
            <person name="Ngan C.Y."/>
            <person name="Orejas M."/>
            <person name="Orosz E."/>
            <person name="Ouedraogo J.P."/>
            <person name="Overkamp K.M."/>
            <person name="Park H.-S."/>
            <person name="Perrone G."/>
            <person name="Piumi F."/>
            <person name="Punt P.J."/>
            <person name="Ram A.F."/>
            <person name="Ramon A."/>
            <person name="Rauscher S."/>
            <person name="Record E."/>
            <person name="Riano-Pachon D.M."/>
            <person name="Robert V."/>
            <person name="Roehrig J."/>
            <person name="Ruller R."/>
            <person name="Salamov A."/>
            <person name="Salih N.S."/>
            <person name="Samson R.A."/>
            <person name="Sandor E."/>
            <person name="Sanguinetti M."/>
            <person name="Schuetze T."/>
            <person name="Sepcic K."/>
            <person name="Shelest E."/>
            <person name="Sherlock G."/>
            <person name="Sophianopoulou V."/>
            <person name="Squina F.M."/>
            <person name="Sun H."/>
            <person name="Susca A."/>
            <person name="Todd R.B."/>
            <person name="Tsang A."/>
            <person name="Unkles S.E."/>
            <person name="van de Wiele N."/>
            <person name="van Rossen-Uffink D."/>
            <person name="Oliveira J.V."/>
            <person name="Vesth T.C."/>
            <person name="Visser J."/>
            <person name="Yu J.-H."/>
            <person name="Zhou M."/>
            <person name="Andersen M.R."/>
            <person name="Archer D.B."/>
            <person name="Baker S.E."/>
            <person name="Benoit I."/>
            <person name="Brakhage A.A."/>
            <person name="Braus G.H."/>
            <person name="Fischer R."/>
            <person name="Frisvad J.C."/>
            <person name="Goldman G.H."/>
            <person name="Houbraken J."/>
            <person name="Oakley B."/>
            <person name="Pocsi I."/>
            <person name="Scazzocchio C."/>
            <person name="Seiboth B."/>
            <person name="vanKuyk P.A."/>
            <person name="Wortman J."/>
            <person name="Dyer P.S."/>
            <person name="Grigoriev I.V."/>
        </authorList>
    </citation>
    <scope>NUCLEOTIDE SEQUENCE [LARGE SCALE GENOMIC DNA]</scope>
    <source>
        <strain evidence="2">CBS 106.47</strain>
    </source>
</reference>
<evidence type="ECO:0000313" key="2">
    <source>
        <dbReference type="Proteomes" id="UP000184063"/>
    </source>
</evidence>
<dbReference type="Gene3D" id="3.10.180.10">
    <property type="entry name" value="2,3-Dihydroxybiphenyl 1,2-Dioxygenase, domain 1"/>
    <property type="match status" value="1"/>
</dbReference>
<evidence type="ECO:0000313" key="1">
    <source>
        <dbReference type="EMBL" id="OJZ79604.1"/>
    </source>
</evidence>
<accession>A0A1M3SYK7</accession>